<dbReference type="Proteomes" id="UP000283269">
    <property type="component" value="Unassembled WGS sequence"/>
</dbReference>
<dbReference type="InParanoid" id="A0A409XQF7"/>
<feature type="region of interest" description="Disordered" evidence="1">
    <location>
        <begin position="37"/>
        <end position="60"/>
    </location>
</feature>
<organism evidence="2 3">
    <name type="scientific">Psilocybe cyanescens</name>
    <dbReference type="NCBI Taxonomy" id="93625"/>
    <lineage>
        <taxon>Eukaryota</taxon>
        <taxon>Fungi</taxon>
        <taxon>Dikarya</taxon>
        <taxon>Basidiomycota</taxon>
        <taxon>Agaricomycotina</taxon>
        <taxon>Agaricomycetes</taxon>
        <taxon>Agaricomycetidae</taxon>
        <taxon>Agaricales</taxon>
        <taxon>Agaricineae</taxon>
        <taxon>Strophariaceae</taxon>
        <taxon>Psilocybe</taxon>
    </lineage>
</organism>
<comment type="caution">
    <text evidence="2">The sequence shown here is derived from an EMBL/GenBank/DDBJ whole genome shotgun (WGS) entry which is preliminary data.</text>
</comment>
<sequence length="237" mass="25895">MITYRQADNVYTVQVFDDTAPAVLPDKIVAFRAQGNAFTPPSSSSSSECTSNPLNMNRNSNTPLPNLRYLATQAAIAGIQHTSGAGNFFDKLLAHYENHWELAREDQSRLIIKATYFTIDFFSNISEHVLVEHSTTSYGRNHPSPTPLQCTRPSTLPGLVAFRIRLAGDVLITLAITFRSVAPLWPSTQDSGIAPGPAVPFPAATPTLIFFVRAKTKCACTSRYSIIDSGFNLSNKA</sequence>
<reference evidence="2 3" key="1">
    <citation type="journal article" date="2018" name="Evol. Lett.">
        <title>Horizontal gene cluster transfer increased hallucinogenic mushroom diversity.</title>
        <authorList>
            <person name="Reynolds H.T."/>
            <person name="Vijayakumar V."/>
            <person name="Gluck-Thaler E."/>
            <person name="Korotkin H.B."/>
            <person name="Matheny P.B."/>
            <person name="Slot J.C."/>
        </authorList>
    </citation>
    <scope>NUCLEOTIDE SEQUENCE [LARGE SCALE GENOMIC DNA]</scope>
    <source>
        <strain evidence="2 3">2631</strain>
    </source>
</reference>
<dbReference type="EMBL" id="NHYD01000863">
    <property type="protein sequence ID" value="PPQ93045.1"/>
    <property type="molecule type" value="Genomic_DNA"/>
</dbReference>
<name>A0A409XQF7_PSICY</name>
<evidence type="ECO:0000313" key="2">
    <source>
        <dbReference type="EMBL" id="PPQ93045.1"/>
    </source>
</evidence>
<accession>A0A409XQF7</accession>
<keyword evidence="3" id="KW-1185">Reference proteome</keyword>
<evidence type="ECO:0000313" key="3">
    <source>
        <dbReference type="Proteomes" id="UP000283269"/>
    </source>
</evidence>
<protein>
    <submittedName>
        <fullName evidence="2">Uncharacterized protein</fullName>
    </submittedName>
</protein>
<proteinExistence type="predicted"/>
<feature type="compositionally biased region" description="Polar residues" evidence="1">
    <location>
        <begin position="48"/>
        <end position="60"/>
    </location>
</feature>
<gene>
    <name evidence="2" type="ORF">CVT25_011915</name>
</gene>
<evidence type="ECO:0000256" key="1">
    <source>
        <dbReference type="SAM" id="MobiDB-lite"/>
    </source>
</evidence>
<dbReference type="AlphaFoldDB" id="A0A409XQF7"/>